<evidence type="ECO:0000313" key="3">
    <source>
        <dbReference type="Proteomes" id="UP001196413"/>
    </source>
</evidence>
<reference evidence="2" key="1">
    <citation type="submission" date="2021-06" db="EMBL/GenBank/DDBJ databases">
        <title>Parelaphostrongylus tenuis whole genome reference sequence.</title>
        <authorList>
            <person name="Garwood T.J."/>
            <person name="Larsen P.A."/>
            <person name="Fountain-Jones N.M."/>
            <person name="Garbe J.R."/>
            <person name="Macchietto M.G."/>
            <person name="Kania S.A."/>
            <person name="Gerhold R.W."/>
            <person name="Richards J.E."/>
            <person name="Wolf T.M."/>
        </authorList>
    </citation>
    <scope>NUCLEOTIDE SEQUENCE</scope>
    <source>
        <strain evidence="2">MNPRO001-30</strain>
        <tissue evidence="2">Meninges</tissue>
    </source>
</reference>
<sequence>MNPSNLSTVVAPSLVWQPPDTVDHTLAIAIFGVDRAKDWEEFSSKYALEEPLKEEDIGNVSDDEDIVDEDNLEDNEQLFVPQPPTADLKSKRRGRSDERPTSYQNSPHDQKRHFEKSDRREKRRSYTTSILISSRAERPMPITRQK</sequence>
<keyword evidence="3" id="KW-1185">Reference proteome</keyword>
<dbReference type="EMBL" id="JAHQIW010000056">
    <property type="protein sequence ID" value="KAJ1345724.1"/>
    <property type="molecule type" value="Genomic_DNA"/>
</dbReference>
<accession>A0AAD5MD39</accession>
<evidence type="ECO:0000313" key="2">
    <source>
        <dbReference type="EMBL" id="KAJ1345724.1"/>
    </source>
</evidence>
<organism evidence="2 3">
    <name type="scientific">Parelaphostrongylus tenuis</name>
    <name type="common">Meningeal worm</name>
    <dbReference type="NCBI Taxonomy" id="148309"/>
    <lineage>
        <taxon>Eukaryota</taxon>
        <taxon>Metazoa</taxon>
        <taxon>Ecdysozoa</taxon>
        <taxon>Nematoda</taxon>
        <taxon>Chromadorea</taxon>
        <taxon>Rhabditida</taxon>
        <taxon>Rhabditina</taxon>
        <taxon>Rhabditomorpha</taxon>
        <taxon>Strongyloidea</taxon>
        <taxon>Metastrongylidae</taxon>
        <taxon>Parelaphostrongylus</taxon>
    </lineage>
</organism>
<comment type="caution">
    <text evidence="2">The sequence shown here is derived from an EMBL/GenBank/DDBJ whole genome shotgun (WGS) entry which is preliminary data.</text>
</comment>
<evidence type="ECO:0000256" key="1">
    <source>
        <dbReference type="SAM" id="MobiDB-lite"/>
    </source>
</evidence>
<dbReference type="AlphaFoldDB" id="A0AAD5MD39"/>
<feature type="compositionally biased region" description="Acidic residues" evidence="1">
    <location>
        <begin position="61"/>
        <end position="76"/>
    </location>
</feature>
<name>A0AAD5MD39_PARTN</name>
<feature type="region of interest" description="Disordered" evidence="1">
    <location>
        <begin position="54"/>
        <end position="146"/>
    </location>
</feature>
<proteinExistence type="predicted"/>
<dbReference type="Proteomes" id="UP001196413">
    <property type="component" value="Unassembled WGS sequence"/>
</dbReference>
<protein>
    <submittedName>
        <fullName evidence="2">Uncharacterized protein</fullName>
    </submittedName>
</protein>
<gene>
    <name evidence="2" type="ORF">KIN20_000320</name>
</gene>